<dbReference type="OrthoDB" id="9812439at2"/>
<dbReference type="Proteomes" id="UP000037178">
    <property type="component" value="Unassembled WGS sequence"/>
</dbReference>
<evidence type="ECO:0000313" key="2">
    <source>
        <dbReference type="EMBL" id="KMW60104.1"/>
    </source>
</evidence>
<organism evidence="2 3">
    <name type="scientific">Candidatus Rhodobacter oscarellae</name>
    <dbReference type="NCBI Taxonomy" id="1675527"/>
    <lineage>
        <taxon>Bacteria</taxon>
        <taxon>Pseudomonadati</taxon>
        <taxon>Pseudomonadota</taxon>
        <taxon>Alphaproteobacteria</taxon>
        <taxon>Rhodobacterales</taxon>
        <taxon>Rhodobacter group</taxon>
        <taxon>Rhodobacter</taxon>
    </lineage>
</organism>
<dbReference type="RefSeq" id="WP_049641228.1">
    <property type="nucleotide sequence ID" value="NZ_LFTY01000001.1"/>
</dbReference>
<dbReference type="STRING" id="1675527.AIOL_000256"/>
<accession>A0A0J9EEG2</accession>
<gene>
    <name evidence="2" type="ORF">AIOL_000256</name>
</gene>
<protein>
    <submittedName>
        <fullName evidence="2">6-hydroxynicotinate reductase</fullName>
        <ecNumber evidence="2">1.3.7.1</ecNumber>
    </submittedName>
</protein>
<keyword evidence="2" id="KW-0560">Oxidoreductase</keyword>
<reference evidence="2 3" key="1">
    <citation type="submission" date="2015-06" db="EMBL/GenBank/DDBJ databases">
        <title>Draft genome sequence of an Alphaproteobacteria species associated to the Mediterranean sponge Oscarella lobularis.</title>
        <authorList>
            <person name="Jourda C."/>
            <person name="Santini S."/>
            <person name="Claverie J.-M."/>
        </authorList>
    </citation>
    <scope>NUCLEOTIDE SEQUENCE [LARGE SCALE GENOMIC DNA]</scope>
    <source>
        <strain evidence="2">IGS</strain>
    </source>
</reference>
<evidence type="ECO:0000313" key="3">
    <source>
        <dbReference type="Proteomes" id="UP000037178"/>
    </source>
</evidence>
<feature type="region of interest" description="Disordered" evidence="1">
    <location>
        <begin position="460"/>
        <end position="495"/>
    </location>
</feature>
<proteinExistence type="predicted"/>
<dbReference type="AlphaFoldDB" id="A0A0J9EEG2"/>
<dbReference type="PATRIC" id="fig|1675527.3.peg.303"/>
<sequence>MARELPEKIRCDACPVMCYIADGKSGACDRYANHGGALVRLDPLTIVQSGDQKLVPFMPGGGADESWDGDIIKGGRPFVTAVGAGTTYPDYKPAPFIVSQDIDGVDMVTVVTEGIFSYCGVKVKIDTDRHIGHERDIVYVDGEPIGHVMTSEYGSKMLSLGGVEHLTGGSKREGRVTCDALLRLCNREAVTMQIGEADHQTALVVEAGKAPIVNGVTESLMRVGCGSAAIGMFAMQWLDHADEVVVVDDHITGVLSEHEAGKQLDVPATGIKILGRRSTPGRYFQVANPGTGWGGTDIEDPLKILGPFNAKVAWEGLRLLMVSTTGEQYAYFELDADLAPQPKDVPTALLQSAELIAENCEPSVCSVLFMGGAGGSLRAGVTENPVRLTRSVKGALTHVSCGGADAYVWPGGGITVMVDILDMPTQSFGYVPTPALVAPIEFTLRVTDYQTLGGHMDHITPVDQISSGGARRVAQNPRAHDPMAPGNFRWSKRAT</sequence>
<dbReference type="EC" id="1.3.7.1" evidence="2"/>
<dbReference type="GO" id="GO:0047595">
    <property type="term" value="F:6-hydroxynicotinate reductase activity"/>
    <property type="evidence" value="ECO:0007669"/>
    <property type="project" value="UniProtKB-EC"/>
</dbReference>
<keyword evidence="3" id="KW-1185">Reference proteome</keyword>
<comment type="caution">
    <text evidence="2">The sequence shown here is derived from an EMBL/GenBank/DDBJ whole genome shotgun (WGS) entry which is preliminary data.</text>
</comment>
<dbReference type="EMBL" id="LFTY01000001">
    <property type="protein sequence ID" value="KMW60104.1"/>
    <property type="molecule type" value="Genomic_DNA"/>
</dbReference>
<name>A0A0J9EEG2_9RHOB</name>
<evidence type="ECO:0000256" key="1">
    <source>
        <dbReference type="SAM" id="MobiDB-lite"/>
    </source>
</evidence>